<feature type="compositionally biased region" description="Polar residues" evidence="1">
    <location>
        <begin position="66"/>
        <end position="76"/>
    </location>
</feature>
<dbReference type="eggNOG" id="ENOG502R9RG">
    <property type="taxonomic scope" value="Eukaryota"/>
</dbReference>
<protein>
    <submittedName>
        <fullName evidence="2">Uncharacterized protein</fullName>
    </submittedName>
</protein>
<sequence length="1005" mass="113430">MDDDSDDTSDGSPPAPLLQDPLPKPPADTISSETRKENDLLQIREKILKESARRRAEALAQRRQAPESNGLPQNKQEIQRESERRRAENVAKRRDASKSKANPPSPLQAIPAEAAQRQKRPVPLPPLSRPLSSSSKGNNQTLSATSGQDEITILGSKTASRAPEILAETQPVPFDNAAQKAKLDALFVESDQAAKQAETDRRRELDRQDQAHLKRERQLEQERIKKAAEIKRRADDSRQKQAQVEAEEAARRAHEKQLQDALRRKHEAEAKVVAQKKAAAEKREAERRAEEQKRAKEQPPQHSVFSDEQQRARDERIRKQQERNRKMCTHADDSTIVVEDDEPHTTQLQPGSLAQQAREARQMAALDTTHADVVDPVQLRSQSSLAQSSFGDVNGSKAATSFDRPMRQIPGTKQSPVSGSTDFRRSLGEISFDDGKLLHWRDTDGKTFEDIARLYQTLTGKAQDEEFLKRRISLVKKALKLAKVSWNLTNELAKGNEDAKAQINSLVHGDSEFRQPEPRPTPLAQPQPRGRDTSHRRALADILPEDAKLVAWKAAGDDWTQIISKFEQFTGKLRSQDTLRKRCRQIEKAIESARIRGDLMERLANGDKAAQTEINTLCAEKTGTSSKVGLAPGWKANTSRLPPEIAPLDAQLVRWRDSGSEWPSIRESWNDATGLRVAVDTLKGRYEALKEVFQNTLIDDELLNDMVRGVPGAKEDVNKRIFRATNPSLPRSPVRNDSAIEQRPLSRTNRMARSDSHGAETRPSNMAAEQFRSITSILDAYADHEEIERPTTGGKTIDANFLWHAAQNMALSYEEALEEADESETESEVDPDDPEDYVYYTYTLYRKDKYYTGESDEDEVEDDEDEVEDDEDSDSQWIPVSAPFESLKKANAAVQAELLKVNPKRRPIVSLDNMNLTSGTDERGLKWAKFINDQVGEVEVAVHRTLLNYTDGKLPQSKVDWIPKHFYKVMERQTITEKSTSSVQRDPGDELFEEEYNYLTEGKPE</sequence>
<accession>M3B5Y3</accession>
<name>M3B5Y3_PSEFD</name>
<feature type="compositionally biased region" description="Basic and acidic residues" evidence="1">
    <location>
        <begin position="278"/>
        <end position="299"/>
    </location>
</feature>
<feature type="compositionally biased region" description="Polar residues" evidence="1">
    <location>
        <begin position="136"/>
        <end position="156"/>
    </location>
</feature>
<dbReference type="OrthoDB" id="3647232at2759"/>
<dbReference type="GeneID" id="19335520"/>
<feature type="compositionally biased region" description="Basic and acidic residues" evidence="1">
    <location>
        <begin position="197"/>
        <end position="239"/>
    </location>
</feature>
<organism evidence="2 3">
    <name type="scientific">Pseudocercospora fijiensis (strain CIRAD86)</name>
    <name type="common">Black leaf streak disease fungus</name>
    <name type="synonym">Mycosphaerella fijiensis</name>
    <dbReference type="NCBI Taxonomy" id="383855"/>
    <lineage>
        <taxon>Eukaryota</taxon>
        <taxon>Fungi</taxon>
        <taxon>Dikarya</taxon>
        <taxon>Ascomycota</taxon>
        <taxon>Pezizomycotina</taxon>
        <taxon>Dothideomycetes</taxon>
        <taxon>Dothideomycetidae</taxon>
        <taxon>Mycosphaerellales</taxon>
        <taxon>Mycosphaerellaceae</taxon>
        <taxon>Pseudocercospora</taxon>
    </lineage>
</organism>
<feature type="region of interest" description="Disordered" evidence="1">
    <location>
        <begin position="510"/>
        <end position="535"/>
    </location>
</feature>
<feature type="region of interest" description="Disordered" evidence="1">
    <location>
        <begin position="851"/>
        <end position="877"/>
    </location>
</feature>
<evidence type="ECO:0000256" key="1">
    <source>
        <dbReference type="SAM" id="MobiDB-lite"/>
    </source>
</evidence>
<feature type="compositionally biased region" description="Basic and acidic residues" evidence="1">
    <location>
        <begin position="308"/>
        <end position="333"/>
    </location>
</feature>
<proteinExistence type="predicted"/>
<feature type="compositionally biased region" description="Acidic residues" evidence="1">
    <location>
        <begin position="854"/>
        <end position="874"/>
    </location>
</feature>
<feature type="region of interest" description="Disordered" evidence="1">
    <location>
        <begin position="815"/>
        <end position="835"/>
    </location>
</feature>
<evidence type="ECO:0000313" key="3">
    <source>
        <dbReference type="Proteomes" id="UP000016932"/>
    </source>
</evidence>
<feature type="compositionally biased region" description="Basic and acidic residues" evidence="1">
    <location>
        <begin position="248"/>
        <end position="270"/>
    </location>
</feature>
<feature type="compositionally biased region" description="Basic and acidic residues" evidence="1">
    <location>
        <begin position="33"/>
        <end position="57"/>
    </location>
</feature>
<evidence type="ECO:0000313" key="2">
    <source>
        <dbReference type="EMBL" id="EME84767.1"/>
    </source>
</evidence>
<feature type="region of interest" description="Disordered" evidence="1">
    <location>
        <begin position="191"/>
        <end position="351"/>
    </location>
</feature>
<dbReference type="EMBL" id="KB446557">
    <property type="protein sequence ID" value="EME84767.1"/>
    <property type="molecule type" value="Genomic_DNA"/>
</dbReference>
<dbReference type="HOGENOM" id="CLU_298780_0_0_1"/>
<keyword evidence="3" id="KW-1185">Reference proteome</keyword>
<reference evidence="2 3" key="1">
    <citation type="journal article" date="2012" name="PLoS Pathog.">
        <title>Diverse lifestyles and strategies of plant pathogenesis encoded in the genomes of eighteen Dothideomycetes fungi.</title>
        <authorList>
            <person name="Ohm R.A."/>
            <person name="Feau N."/>
            <person name="Henrissat B."/>
            <person name="Schoch C.L."/>
            <person name="Horwitz B.A."/>
            <person name="Barry K.W."/>
            <person name="Condon B.J."/>
            <person name="Copeland A.C."/>
            <person name="Dhillon B."/>
            <person name="Glaser F."/>
            <person name="Hesse C.N."/>
            <person name="Kosti I."/>
            <person name="LaButti K."/>
            <person name="Lindquist E.A."/>
            <person name="Lucas S."/>
            <person name="Salamov A.A."/>
            <person name="Bradshaw R.E."/>
            <person name="Ciuffetti L."/>
            <person name="Hamelin R.C."/>
            <person name="Kema G.H.J."/>
            <person name="Lawrence C."/>
            <person name="Scott J.A."/>
            <person name="Spatafora J.W."/>
            <person name="Turgeon B.G."/>
            <person name="de Wit P.J.G.M."/>
            <person name="Zhong S."/>
            <person name="Goodwin S.B."/>
            <person name="Grigoriev I.V."/>
        </authorList>
    </citation>
    <scope>NUCLEOTIDE SEQUENCE [LARGE SCALE GENOMIC DNA]</scope>
    <source>
        <strain evidence="2 3">CIRAD86</strain>
    </source>
</reference>
<gene>
    <name evidence="2" type="ORF">MYCFIDRAFT_195732</name>
</gene>
<dbReference type="VEuPathDB" id="FungiDB:MYCFIDRAFT_195732"/>
<feature type="region of interest" description="Disordered" evidence="1">
    <location>
        <begin position="746"/>
        <end position="765"/>
    </location>
</feature>
<dbReference type="Proteomes" id="UP000016932">
    <property type="component" value="Unassembled WGS sequence"/>
</dbReference>
<feature type="compositionally biased region" description="Basic and acidic residues" evidence="1">
    <location>
        <begin position="77"/>
        <end position="98"/>
    </location>
</feature>
<dbReference type="RefSeq" id="XP_007925361.1">
    <property type="nucleotide sequence ID" value="XM_007927170.1"/>
</dbReference>
<feature type="region of interest" description="Disordered" evidence="1">
    <location>
        <begin position="1"/>
        <end position="156"/>
    </location>
</feature>
<dbReference type="AlphaFoldDB" id="M3B5Y3"/>
<dbReference type="KEGG" id="pfj:MYCFIDRAFT_195732"/>